<evidence type="ECO:0000313" key="9">
    <source>
        <dbReference type="Proteomes" id="UP000002254"/>
    </source>
</evidence>
<dbReference type="Pfam" id="PF13499">
    <property type="entry name" value="EF-hand_7"/>
    <property type="match status" value="2"/>
</dbReference>
<accession>A0A8P0S9X0</accession>
<feature type="compositionally biased region" description="Polar residues" evidence="6">
    <location>
        <begin position="132"/>
        <end position="148"/>
    </location>
</feature>
<evidence type="ECO:0000256" key="1">
    <source>
        <dbReference type="ARBA" id="ARBA00004647"/>
    </source>
</evidence>
<dbReference type="GO" id="GO:0000922">
    <property type="term" value="C:spindle pole"/>
    <property type="evidence" value="ECO:0007669"/>
    <property type="project" value="UniProtKB-SubCell"/>
</dbReference>
<comment type="similarity">
    <text evidence="2">Belongs to the calmodulin family.</text>
</comment>
<sequence length="366" mass="39219">MFLLETRRQSAPTQRRKPRSFSANPLGNPKAFRLWKAKTSRGQSREAKAAWASPPAPAAPGGKLAVLRSAGSEDGTGRFRVSRKGRSQSLGLGRPPSLRVSSRGYRGSRCRGGEPCTHTHTHTHTHTPGAGVSSTLGQPDSCSNSTRPGATAGRGVCVCGGPCSLLSARQSSPGQTASSLRPAPRAPPPPVLLLRRPPPPPPPPPGPATAALLRPPSMADQLSEEQVAEFKEAFCLFDKDGDGAITTQELGTVMRSLGQNPTEAELRDMVGEIDRDGNGSVDFPEFLGMMARQLKGRDSEEQIREAFRVFDKDGNGLVSAAELRHVMTRLGEKLSDEEVDEMIRAADVDGDGQVNYEEFVHMLVSK</sequence>
<feature type="compositionally biased region" description="Low complexity" evidence="6">
    <location>
        <begin position="97"/>
        <end position="107"/>
    </location>
</feature>
<dbReference type="InterPro" id="IPR050230">
    <property type="entry name" value="CALM/Myosin/TropC-like"/>
</dbReference>
<feature type="domain" description="EF-hand" evidence="7">
    <location>
        <begin position="334"/>
        <end position="366"/>
    </location>
</feature>
<evidence type="ECO:0000256" key="6">
    <source>
        <dbReference type="SAM" id="MobiDB-lite"/>
    </source>
</evidence>
<keyword evidence="5" id="KW-0106">Calcium</keyword>
<dbReference type="Gene3D" id="1.10.238.10">
    <property type="entry name" value="EF-hand"/>
    <property type="match status" value="3"/>
</dbReference>
<feature type="region of interest" description="Disordered" evidence="6">
    <location>
        <begin position="169"/>
        <end position="210"/>
    </location>
</feature>
<dbReference type="FunFam" id="1.10.238.10:FF:000527">
    <property type="entry name" value="Calmodulin-3"/>
    <property type="match status" value="1"/>
</dbReference>
<dbReference type="InterPro" id="IPR011992">
    <property type="entry name" value="EF-hand-dom_pair"/>
</dbReference>
<evidence type="ECO:0000256" key="2">
    <source>
        <dbReference type="ARBA" id="ARBA00009763"/>
    </source>
</evidence>
<reference evidence="8 9" key="1">
    <citation type="journal article" date="2005" name="Nature">
        <title>Genome sequence, comparative analysis and haplotype structure of the domestic dog.</title>
        <authorList>
            <consortium name="Broad Sequencing Platform"/>
            <person name="Lindblad-Toh K."/>
            <person name="Wade C.M."/>
            <person name="Mikkelsen T.S."/>
            <person name="Karlsson E.K."/>
            <person name="Jaffe D.B."/>
            <person name="Kamal M."/>
            <person name="Clamp M."/>
            <person name="Chang J.L."/>
            <person name="Kulbokas E.J. III"/>
            <person name="Zody M.C."/>
            <person name="Mauceli E."/>
            <person name="Xie X."/>
            <person name="Breen M."/>
            <person name="Wayne R.K."/>
            <person name="Ostrander E.A."/>
            <person name="Ponting C.P."/>
            <person name="Galibert F."/>
            <person name="Smith D.R."/>
            <person name="DeJong P.J."/>
            <person name="Kirkness E."/>
            <person name="Alvarez P."/>
            <person name="Biagi T."/>
            <person name="Brockman W."/>
            <person name="Butler J."/>
            <person name="Chin C.W."/>
            <person name="Cook A."/>
            <person name="Cuff J."/>
            <person name="Daly M.J."/>
            <person name="DeCaprio D."/>
            <person name="Gnerre S."/>
            <person name="Grabherr M."/>
            <person name="Kellis M."/>
            <person name="Kleber M."/>
            <person name="Bardeleben C."/>
            <person name="Goodstadt L."/>
            <person name="Heger A."/>
            <person name="Hitte C."/>
            <person name="Kim L."/>
            <person name="Koepfli K.P."/>
            <person name="Parker H.G."/>
            <person name="Pollinger J.P."/>
            <person name="Searle S.M."/>
            <person name="Sutter N.B."/>
            <person name="Thomas R."/>
            <person name="Webber C."/>
            <person name="Baldwin J."/>
            <person name="Abebe A."/>
            <person name="Abouelleil A."/>
            <person name="Aftuck L."/>
            <person name="Ait-Zahra M."/>
            <person name="Aldredge T."/>
            <person name="Allen N."/>
            <person name="An P."/>
            <person name="Anderson S."/>
            <person name="Antoine C."/>
            <person name="Arachchi H."/>
            <person name="Aslam A."/>
            <person name="Ayotte L."/>
            <person name="Bachantsang P."/>
            <person name="Barry A."/>
            <person name="Bayul T."/>
            <person name="Benamara M."/>
            <person name="Berlin A."/>
            <person name="Bessette D."/>
            <person name="Blitshteyn B."/>
            <person name="Bloom T."/>
            <person name="Blye J."/>
            <person name="Boguslavskiy L."/>
            <person name="Bonnet C."/>
            <person name="Boukhgalter B."/>
            <person name="Brown A."/>
            <person name="Cahill P."/>
            <person name="Calixte N."/>
            <person name="Camarata J."/>
            <person name="Cheshatsang Y."/>
            <person name="Chu J."/>
            <person name="Citroen M."/>
            <person name="Collymore A."/>
            <person name="Cooke P."/>
            <person name="Dawoe T."/>
            <person name="Daza R."/>
            <person name="Decktor K."/>
            <person name="DeGray S."/>
            <person name="Dhargay N."/>
            <person name="Dooley K."/>
            <person name="Dooley K."/>
            <person name="Dorje P."/>
            <person name="Dorjee K."/>
            <person name="Dorris L."/>
            <person name="Duffey N."/>
            <person name="Dupes A."/>
            <person name="Egbiremolen O."/>
            <person name="Elong R."/>
            <person name="Falk J."/>
            <person name="Farina A."/>
            <person name="Faro S."/>
            <person name="Ferguson D."/>
            <person name="Ferreira P."/>
            <person name="Fisher S."/>
            <person name="FitzGerald M."/>
            <person name="Foley K."/>
            <person name="Foley C."/>
            <person name="Franke A."/>
            <person name="Friedrich D."/>
            <person name="Gage D."/>
            <person name="Garber M."/>
            <person name="Gearin G."/>
            <person name="Giannoukos G."/>
            <person name="Goode T."/>
            <person name="Goyette A."/>
            <person name="Graham J."/>
            <person name="Grandbois E."/>
            <person name="Gyaltsen K."/>
            <person name="Hafez N."/>
            <person name="Hagopian D."/>
            <person name="Hagos B."/>
            <person name="Hall J."/>
            <person name="Healy C."/>
            <person name="Hegarty R."/>
            <person name="Honan T."/>
            <person name="Horn A."/>
            <person name="Houde N."/>
            <person name="Hughes L."/>
            <person name="Hunnicutt L."/>
            <person name="Husby M."/>
            <person name="Jester B."/>
            <person name="Jones C."/>
            <person name="Kamat A."/>
            <person name="Kanga B."/>
            <person name="Kells C."/>
            <person name="Khazanovich D."/>
            <person name="Kieu A.C."/>
            <person name="Kisner P."/>
            <person name="Kumar M."/>
            <person name="Lance K."/>
            <person name="Landers T."/>
            <person name="Lara M."/>
            <person name="Lee W."/>
            <person name="Leger J.P."/>
            <person name="Lennon N."/>
            <person name="Leuper L."/>
            <person name="LeVine S."/>
            <person name="Liu J."/>
            <person name="Liu X."/>
            <person name="Lokyitsang Y."/>
            <person name="Lokyitsang T."/>
            <person name="Lui A."/>
            <person name="Macdonald J."/>
            <person name="Major J."/>
            <person name="Marabella R."/>
            <person name="Maru K."/>
            <person name="Matthews C."/>
            <person name="McDonough S."/>
            <person name="Mehta T."/>
            <person name="Meldrim J."/>
            <person name="Melnikov A."/>
            <person name="Meneus L."/>
            <person name="Mihalev A."/>
            <person name="Mihova T."/>
            <person name="Miller K."/>
            <person name="Mittelman R."/>
            <person name="Mlenga V."/>
            <person name="Mulrain L."/>
            <person name="Munson G."/>
            <person name="Navidi A."/>
            <person name="Naylor J."/>
            <person name="Nguyen T."/>
            <person name="Nguyen N."/>
            <person name="Nguyen C."/>
            <person name="Nguyen T."/>
            <person name="Nicol R."/>
            <person name="Norbu N."/>
            <person name="Norbu C."/>
            <person name="Novod N."/>
            <person name="Nyima T."/>
            <person name="Olandt P."/>
            <person name="O'Neill B."/>
            <person name="O'Neill K."/>
            <person name="Osman S."/>
            <person name="Oyono L."/>
            <person name="Patti C."/>
            <person name="Perrin D."/>
            <person name="Phunkhang P."/>
            <person name="Pierre F."/>
            <person name="Priest M."/>
            <person name="Rachupka A."/>
            <person name="Raghuraman S."/>
            <person name="Rameau R."/>
            <person name="Ray V."/>
            <person name="Raymond C."/>
            <person name="Rege F."/>
            <person name="Rise C."/>
            <person name="Rogers J."/>
            <person name="Rogov P."/>
            <person name="Sahalie J."/>
            <person name="Settipalli S."/>
            <person name="Sharpe T."/>
            <person name="Shea T."/>
            <person name="Sheehan M."/>
            <person name="Sherpa N."/>
            <person name="Shi J."/>
            <person name="Shih D."/>
            <person name="Sloan J."/>
            <person name="Smith C."/>
            <person name="Sparrow T."/>
            <person name="Stalker J."/>
            <person name="Stange-Thomann N."/>
            <person name="Stavropoulos S."/>
            <person name="Stone C."/>
            <person name="Stone S."/>
            <person name="Sykes S."/>
            <person name="Tchuinga P."/>
            <person name="Tenzing P."/>
            <person name="Tesfaye S."/>
            <person name="Thoulutsang D."/>
            <person name="Thoulutsang Y."/>
            <person name="Topham K."/>
            <person name="Topping I."/>
            <person name="Tsamla T."/>
            <person name="Vassiliev H."/>
            <person name="Venkataraman V."/>
            <person name="Vo A."/>
            <person name="Wangchuk T."/>
            <person name="Wangdi T."/>
            <person name="Weiand M."/>
            <person name="Wilkinson J."/>
            <person name="Wilson A."/>
            <person name="Yadav S."/>
            <person name="Yang S."/>
            <person name="Yang X."/>
            <person name="Young G."/>
            <person name="Yu Q."/>
            <person name="Zainoun J."/>
            <person name="Zembek L."/>
            <person name="Zimmer A."/>
            <person name="Lander E.S."/>
        </authorList>
    </citation>
    <scope>NUCLEOTIDE SEQUENCE [LARGE SCALE GENOMIC DNA]</scope>
    <source>
        <strain evidence="8">Boxer</strain>
    </source>
</reference>
<dbReference type="AlphaFoldDB" id="A0A8P0S9X0"/>
<dbReference type="SMART" id="SM00054">
    <property type="entry name" value="EFh"/>
    <property type="match status" value="4"/>
</dbReference>
<comment type="subcellular location">
    <subcellularLocation>
        <location evidence="1">Cytoplasm</location>
        <location evidence="1">Cytoskeleton</location>
        <location evidence="1">Spindle pole</location>
    </subcellularLocation>
</comment>
<keyword evidence="3" id="KW-0479">Metal-binding</keyword>
<feature type="compositionally biased region" description="Pro residues" evidence="6">
    <location>
        <begin position="184"/>
        <end position="207"/>
    </location>
</feature>
<dbReference type="SUPFAM" id="SSF47473">
    <property type="entry name" value="EF-hand"/>
    <property type="match status" value="1"/>
</dbReference>
<organism evidence="8 9">
    <name type="scientific">Canis lupus familiaris</name>
    <name type="common">Dog</name>
    <name type="synonym">Canis familiaris</name>
    <dbReference type="NCBI Taxonomy" id="9615"/>
    <lineage>
        <taxon>Eukaryota</taxon>
        <taxon>Metazoa</taxon>
        <taxon>Chordata</taxon>
        <taxon>Craniata</taxon>
        <taxon>Vertebrata</taxon>
        <taxon>Euteleostomi</taxon>
        <taxon>Mammalia</taxon>
        <taxon>Eutheria</taxon>
        <taxon>Laurasiatheria</taxon>
        <taxon>Carnivora</taxon>
        <taxon>Caniformia</taxon>
        <taxon>Canidae</taxon>
        <taxon>Canis</taxon>
    </lineage>
</organism>
<dbReference type="PROSITE" id="PS50222">
    <property type="entry name" value="EF_HAND_2"/>
    <property type="match status" value="4"/>
</dbReference>
<dbReference type="PROSITE" id="PS00018">
    <property type="entry name" value="EF_HAND_1"/>
    <property type="match status" value="4"/>
</dbReference>
<protein>
    <recommendedName>
        <fullName evidence="7">EF-hand domain-containing protein</fullName>
    </recommendedName>
</protein>
<keyword evidence="4" id="KW-0677">Repeat</keyword>
<evidence type="ECO:0000256" key="5">
    <source>
        <dbReference type="ARBA" id="ARBA00022837"/>
    </source>
</evidence>
<dbReference type="InterPro" id="IPR002048">
    <property type="entry name" value="EF_hand_dom"/>
</dbReference>
<evidence type="ECO:0000313" key="8">
    <source>
        <dbReference type="Ensembl" id="ENSCAFP00000006379.4"/>
    </source>
</evidence>
<feature type="domain" description="EF-hand" evidence="7">
    <location>
        <begin position="225"/>
        <end position="260"/>
    </location>
</feature>
<proteinExistence type="inferred from homology"/>
<dbReference type="InterPro" id="IPR018247">
    <property type="entry name" value="EF_Hand_1_Ca_BS"/>
</dbReference>
<name>A0A8P0S9X0_CANLF</name>
<evidence type="ECO:0000256" key="3">
    <source>
        <dbReference type="ARBA" id="ARBA00022723"/>
    </source>
</evidence>
<dbReference type="PANTHER" id="PTHR23048">
    <property type="entry name" value="MYOSIN LIGHT CHAIN 1, 3"/>
    <property type="match status" value="1"/>
</dbReference>
<reference evidence="8" key="2">
    <citation type="submission" date="2025-08" db="UniProtKB">
        <authorList>
            <consortium name="Ensembl"/>
        </authorList>
    </citation>
    <scope>IDENTIFICATION</scope>
</reference>
<evidence type="ECO:0000256" key="4">
    <source>
        <dbReference type="ARBA" id="ARBA00022737"/>
    </source>
</evidence>
<dbReference type="CDD" id="cd00051">
    <property type="entry name" value="EFh"/>
    <property type="match status" value="2"/>
</dbReference>
<dbReference type="GO" id="GO:0005509">
    <property type="term" value="F:calcium ion binding"/>
    <property type="evidence" value="ECO:0007669"/>
    <property type="project" value="InterPro"/>
</dbReference>
<feature type="region of interest" description="Disordered" evidence="6">
    <location>
        <begin position="1"/>
        <end position="150"/>
    </location>
</feature>
<dbReference type="Ensembl" id="ENSCAFT00000006892.4">
    <property type="protein sequence ID" value="ENSCAFP00000006379.4"/>
    <property type="gene ID" value="ENSCAFG00000024733.3"/>
</dbReference>
<feature type="domain" description="EF-hand" evidence="7">
    <location>
        <begin position="298"/>
        <end position="333"/>
    </location>
</feature>
<feature type="domain" description="EF-hand" evidence="7">
    <location>
        <begin position="261"/>
        <end position="296"/>
    </location>
</feature>
<dbReference type="Proteomes" id="UP000002254">
    <property type="component" value="Chromosome 2"/>
</dbReference>
<dbReference type="PANTHER" id="PTHR23048:SF0">
    <property type="entry name" value="CALMODULIN LIKE 3"/>
    <property type="match status" value="1"/>
</dbReference>
<evidence type="ECO:0000259" key="7">
    <source>
        <dbReference type="PROSITE" id="PS50222"/>
    </source>
</evidence>
<feature type="compositionally biased region" description="Polar residues" evidence="6">
    <location>
        <begin position="169"/>
        <end position="179"/>
    </location>
</feature>